<dbReference type="InterPro" id="IPR023296">
    <property type="entry name" value="Glyco_hydro_beta-prop_sf"/>
</dbReference>
<accession>A0A7X2PEX5</accession>
<evidence type="ECO:0000256" key="2">
    <source>
        <dbReference type="ARBA" id="ARBA00012758"/>
    </source>
</evidence>
<comment type="caution">
    <text evidence="6">The sequence shown here is derived from an EMBL/GenBank/DDBJ whole genome shotgun (WGS) entry which is preliminary data.</text>
</comment>
<evidence type="ECO:0000256" key="1">
    <source>
        <dbReference type="ARBA" id="ARBA00009902"/>
    </source>
</evidence>
<keyword evidence="7" id="KW-1185">Reference proteome</keyword>
<dbReference type="PANTHER" id="PTHR43101:SF1">
    <property type="entry name" value="BETA-FRUCTOSIDASE"/>
    <property type="match status" value="1"/>
</dbReference>
<dbReference type="Gene3D" id="2.115.10.20">
    <property type="entry name" value="Glycosyl hydrolase domain, family 43"/>
    <property type="match status" value="1"/>
</dbReference>
<dbReference type="GO" id="GO:0004564">
    <property type="term" value="F:beta-fructofuranosidase activity"/>
    <property type="evidence" value="ECO:0007669"/>
    <property type="project" value="UniProtKB-EC"/>
</dbReference>
<dbReference type="PROSITE" id="PS00609">
    <property type="entry name" value="GLYCOSYL_HYDROL_F32"/>
    <property type="match status" value="1"/>
</dbReference>
<dbReference type="InterPro" id="IPR013148">
    <property type="entry name" value="Glyco_hydro_32_N"/>
</dbReference>
<dbReference type="InterPro" id="IPR051214">
    <property type="entry name" value="GH32_Enzymes"/>
</dbReference>
<evidence type="ECO:0000313" key="7">
    <source>
        <dbReference type="Proteomes" id="UP000460549"/>
    </source>
</evidence>
<reference evidence="6 7" key="1">
    <citation type="submission" date="2019-08" db="EMBL/GenBank/DDBJ databases">
        <title>In-depth cultivation of the pig gut microbiome towards novel bacterial diversity and tailored functional studies.</title>
        <authorList>
            <person name="Wylensek D."/>
            <person name="Hitch T.C.A."/>
            <person name="Clavel T."/>
        </authorList>
    </citation>
    <scope>NUCLEOTIDE SEQUENCE [LARGE SCALE GENOMIC DNA]</scope>
    <source>
        <strain evidence="6 7">NM-380-WT-3C1</strain>
    </source>
</reference>
<feature type="domain" description="Glycosyl hydrolase family 32 N-terminal" evidence="5">
    <location>
        <begin position="90"/>
        <end position="342"/>
    </location>
</feature>
<dbReference type="Pfam" id="PF00251">
    <property type="entry name" value="Glyco_hydro_32N"/>
    <property type="match status" value="1"/>
</dbReference>
<dbReference type="EMBL" id="VUNN01000025">
    <property type="protein sequence ID" value="MSU07090.1"/>
    <property type="molecule type" value="Genomic_DNA"/>
</dbReference>
<dbReference type="InterPro" id="IPR001362">
    <property type="entry name" value="Glyco_hydro_32"/>
</dbReference>
<dbReference type="AlphaFoldDB" id="A0A7X2PEX5"/>
<dbReference type="SUPFAM" id="SSF75005">
    <property type="entry name" value="Arabinanase/levansucrase/invertase"/>
    <property type="match status" value="1"/>
</dbReference>
<dbReference type="EC" id="3.2.1.26" evidence="2"/>
<evidence type="ECO:0000256" key="4">
    <source>
        <dbReference type="ARBA" id="ARBA00023295"/>
    </source>
</evidence>
<sequence length="461" mass="53666">MRFEFFLNKRYLVLPYSYNASPREVGFYNEDGEVITSLLLEYDENPNDWVYLSASLFKGEKVIIEADKELEELIKLEDEKPNTPKHFTLHYTPSFGWINDPNGLHYRDGLYHMYYQYNPVSKKWNNMSWGHAVSKDLVSFEEKDPVFLPKDDTRVIFSGSALDGEFAYTVANIKGERSFYQERCYSKDGFNFSPSEVIIPNYVSDERDPRLFSYKGKKYLLLWEQKNRFALYVEKYGFYEIVNTFEAQDAWECPDIYILGDRLFFTSADGFYFEAKLDDSGLSLISERKELYLTKLPYAAQSFTGLKDTYIVSWLRVETPHLRTTGAMSIIRKVGIKGDVLTLEPNSDLMSHFIANGEYGNSYSSDKEVLYLVTEGSFIGNILGAYISYDSNSGRLSFLDQNVIFKSHDKKLNIFIDKEIIEISNSDYSELAVFEIKDKNVYHKDVRISSSNVKIKEFIWR</sequence>
<dbReference type="SMART" id="SM00640">
    <property type="entry name" value="Glyco_32"/>
    <property type="match status" value="1"/>
</dbReference>
<proteinExistence type="inferred from homology"/>
<keyword evidence="4" id="KW-0326">Glycosidase</keyword>
<keyword evidence="3" id="KW-0378">Hydrolase</keyword>
<protein>
    <recommendedName>
        <fullName evidence="2">beta-fructofuranosidase</fullName>
        <ecNumber evidence="2">3.2.1.26</ecNumber>
    </recommendedName>
</protein>
<evidence type="ECO:0000313" key="6">
    <source>
        <dbReference type="EMBL" id="MSU07090.1"/>
    </source>
</evidence>
<gene>
    <name evidence="6" type="ORF">FYJ80_09980</name>
</gene>
<evidence type="ECO:0000259" key="5">
    <source>
        <dbReference type="Pfam" id="PF00251"/>
    </source>
</evidence>
<comment type="similarity">
    <text evidence="1">Belongs to the glycosyl hydrolase 32 family.</text>
</comment>
<dbReference type="InterPro" id="IPR018053">
    <property type="entry name" value="Glyco_hydro_32_AS"/>
</dbReference>
<dbReference type="RefSeq" id="WP_154426510.1">
    <property type="nucleotide sequence ID" value="NZ_VUNN01000025.1"/>
</dbReference>
<evidence type="ECO:0000256" key="3">
    <source>
        <dbReference type="ARBA" id="ARBA00022801"/>
    </source>
</evidence>
<name>A0A7X2PEX5_9SPIO</name>
<dbReference type="Proteomes" id="UP000460549">
    <property type="component" value="Unassembled WGS sequence"/>
</dbReference>
<dbReference type="GO" id="GO:0005975">
    <property type="term" value="P:carbohydrate metabolic process"/>
    <property type="evidence" value="ECO:0007669"/>
    <property type="project" value="InterPro"/>
</dbReference>
<organism evidence="6 7">
    <name type="scientific">Bullifex porci</name>
    <dbReference type="NCBI Taxonomy" id="2606638"/>
    <lineage>
        <taxon>Bacteria</taxon>
        <taxon>Pseudomonadati</taxon>
        <taxon>Spirochaetota</taxon>
        <taxon>Spirochaetia</taxon>
        <taxon>Spirochaetales</taxon>
        <taxon>Spirochaetaceae</taxon>
        <taxon>Bullifex</taxon>
    </lineage>
</organism>
<dbReference type="PANTHER" id="PTHR43101">
    <property type="entry name" value="BETA-FRUCTOSIDASE"/>
    <property type="match status" value="1"/>
</dbReference>